<dbReference type="InterPro" id="IPR051694">
    <property type="entry name" value="Immunoregulatory_rcpt-like"/>
</dbReference>
<keyword evidence="2 7" id="KW-0812">Transmembrane</keyword>
<sequence>MAIERESSTTIDLLAVFHVKLGGLCTELYDHCLDVDAKCVDDGGGIFTCRCKSDFRQINGTCIHHIKVGGLCTELYDHCLDVDAKCVDDGGGIFTCRCKSDFRQINRTCIHLTDWKSTIPPKSNIKLGGLCTKLNDHCLDVDAKCVDDGGGIFTCRCKSDFRQINGTCIHLIPIGGLCMGFKYLCEDINAHCIADGGGVFTCQCKETFIPSNDPPICTSTQSTPQHNSTKIPLFGECSELNDSCSDSDAECVDEDDGHGGGHMYMCQCKYDFIEIKGTCVKLIPIDGLCLGYEKLGLCADSNAHCIDDGGGSLTCQCRKPFVPANGKCKQSSPSSTSTQLSTHTKTSHVSITTMKTTQPTTVTCTYVSVQRKKDITKLKDQITEFEREYASLKKQFEESAIQDPKTIQEYSDKISQLESKLSDSENFVNVITGLNKQTQTWIIEQEENTKPKNVTTMKTPPSTTVTCYTVNHVTTTSRTSVHKTTKASPSQRNPDAPNNLKSLQQTTEKIALNITKGLGHFDHFIVYVNGKQQGTIQNLTEPFIYYVINGLDAGMSYTVYVVAVANGLNSATSNTLQTQTYPFPPSKIVMIRHDHNSIDINIFKGSGHADYYNVYLNDKKIKQLRVSKSPINTVLCHIDGLNPHTFYNIYLIAVSNGYNSNRSQELHILTDVAPSKSHFSAGVIAGISISCIVGTSILLAISWFVIRPKLLKRRSGKKQII</sequence>
<protein>
    <recommendedName>
        <fullName evidence="8">Fibronectin type-III domain-containing protein</fullName>
    </recommendedName>
</protein>
<keyword evidence="5" id="KW-0175">Coiled coil</keyword>
<dbReference type="PANTHER" id="PTHR15549">
    <property type="entry name" value="PAIRED IMMUNOGLOBULIN-LIKE TYPE 2 RECEPTOR"/>
    <property type="match status" value="1"/>
</dbReference>
<proteinExistence type="predicted"/>
<name>A0A6J8EAJ3_MYTCO</name>
<comment type="subcellular location">
    <subcellularLocation>
        <location evidence="1">Membrane</location>
        <topology evidence="1">Single-pass membrane protein</topology>
    </subcellularLocation>
</comment>
<dbReference type="GO" id="GO:0071944">
    <property type="term" value="C:cell periphery"/>
    <property type="evidence" value="ECO:0007669"/>
    <property type="project" value="UniProtKB-ARBA"/>
</dbReference>
<dbReference type="Proteomes" id="UP000507470">
    <property type="component" value="Unassembled WGS sequence"/>
</dbReference>
<evidence type="ECO:0000256" key="4">
    <source>
        <dbReference type="ARBA" id="ARBA00023136"/>
    </source>
</evidence>
<evidence type="ECO:0000256" key="2">
    <source>
        <dbReference type="ARBA" id="ARBA00022692"/>
    </source>
</evidence>
<gene>
    <name evidence="9" type="ORF">MCOR_49550</name>
</gene>
<dbReference type="InterPro" id="IPR036116">
    <property type="entry name" value="FN3_sf"/>
</dbReference>
<dbReference type="SUPFAM" id="SSF49265">
    <property type="entry name" value="Fibronectin type III"/>
    <property type="match status" value="1"/>
</dbReference>
<organism evidence="9 10">
    <name type="scientific">Mytilus coruscus</name>
    <name type="common">Sea mussel</name>
    <dbReference type="NCBI Taxonomy" id="42192"/>
    <lineage>
        <taxon>Eukaryota</taxon>
        <taxon>Metazoa</taxon>
        <taxon>Spiralia</taxon>
        <taxon>Lophotrochozoa</taxon>
        <taxon>Mollusca</taxon>
        <taxon>Bivalvia</taxon>
        <taxon>Autobranchia</taxon>
        <taxon>Pteriomorphia</taxon>
        <taxon>Mytilida</taxon>
        <taxon>Mytiloidea</taxon>
        <taxon>Mytilidae</taxon>
        <taxon>Mytilinae</taxon>
        <taxon>Mytilus</taxon>
    </lineage>
</organism>
<dbReference type="SMART" id="SM00181">
    <property type="entry name" value="EGF"/>
    <property type="match status" value="6"/>
</dbReference>
<dbReference type="PROSITE" id="PS50853">
    <property type="entry name" value="FN3"/>
    <property type="match status" value="2"/>
</dbReference>
<feature type="coiled-coil region" evidence="5">
    <location>
        <begin position="375"/>
        <end position="427"/>
    </location>
</feature>
<dbReference type="InterPro" id="IPR013783">
    <property type="entry name" value="Ig-like_fold"/>
</dbReference>
<dbReference type="Gene3D" id="2.60.40.10">
    <property type="entry name" value="Immunoglobulins"/>
    <property type="match status" value="2"/>
</dbReference>
<feature type="transmembrane region" description="Helical" evidence="7">
    <location>
        <begin position="679"/>
        <end position="706"/>
    </location>
</feature>
<feature type="domain" description="Fibronectin type-III" evidence="8">
    <location>
        <begin position="496"/>
        <end position="583"/>
    </location>
</feature>
<feature type="domain" description="Fibronectin type-III" evidence="8">
    <location>
        <begin position="584"/>
        <end position="675"/>
    </location>
</feature>
<keyword evidence="3 7" id="KW-1133">Transmembrane helix</keyword>
<keyword evidence="10" id="KW-1185">Reference proteome</keyword>
<feature type="region of interest" description="Disordered" evidence="6">
    <location>
        <begin position="477"/>
        <end position="500"/>
    </location>
</feature>
<evidence type="ECO:0000313" key="9">
    <source>
        <dbReference type="EMBL" id="CAC5416993.1"/>
    </source>
</evidence>
<dbReference type="AlphaFoldDB" id="A0A6J8EAJ3"/>
<evidence type="ECO:0000256" key="1">
    <source>
        <dbReference type="ARBA" id="ARBA00004167"/>
    </source>
</evidence>
<dbReference type="PANTHER" id="PTHR15549:SF30">
    <property type="entry name" value="MID2 DOMAIN-CONTAINING PROTEIN"/>
    <property type="match status" value="1"/>
</dbReference>
<dbReference type="SMART" id="SM00060">
    <property type="entry name" value="FN3"/>
    <property type="match status" value="2"/>
</dbReference>
<evidence type="ECO:0000313" key="10">
    <source>
        <dbReference type="Proteomes" id="UP000507470"/>
    </source>
</evidence>
<evidence type="ECO:0000256" key="7">
    <source>
        <dbReference type="SAM" id="Phobius"/>
    </source>
</evidence>
<keyword evidence="4 7" id="KW-0472">Membrane</keyword>
<evidence type="ECO:0000259" key="8">
    <source>
        <dbReference type="PROSITE" id="PS50853"/>
    </source>
</evidence>
<reference evidence="9 10" key="1">
    <citation type="submission" date="2020-06" db="EMBL/GenBank/DDBJ databases">
        <authorList>
            <person name="Li R."/>
            <person name="Bekaert M."/>
        </authorList>
    </citation>
    <scope>NUCLEOTIDE SEQUENCE [LARGE SCALE GENOMIC DNA]</scope>
    <source>
        <strain evidence="10">wild</strain>
    </source>
</reference>
<evidence type="ECO:0000256" key="5">
    <source>
        <dbReference type="SAM" id="Coils"/>
    </source>
</evidence>
<dbReference type="GO" id="GO:0016020">
    <property type="term" value="C:membrane"/>
    <property type="evidence" value="ECO:0007669"/>
    <property type="project" value="UniProtKB-SubCell"/>
</dbReference>
<accession>A0A6J8EAJ3</accession>
<dbReference type="CDD" id="cd00063">
    <property type="entry name" value="FN3"/>
    <property type="match status" value="2"/>
</dbReference>
<dbReference type="InterPro" id="IPR000742">
    <property type="entry name" value="EGF"/>
</dbReference>
<dbReference type="OrthoDB" id="6094385at2759"/>
<dbReference type="EMBL" id="CACVKT020008726">
    <property type="protein sequence ID" value="CAC5416993.1"/>
    <property type="molecule type" value="Genomic_DNA"/>
</dbReference>
<dbReference type="Pfam" id="PF00041">
    <property type="entry name" value="fn3"/>
    <property type="match status" value="1"/>
</dbReference>
<dbReference type="InterPro" id="IPR003961">
    <property type="entry name" value="FN3_dom"/>
</dbReference>
<evidence type="ECO:0000256" key="6">
    <source>
        <dbReference type="SAM" id="MobiDB-lite"/>
    </source>
</evidence>
<evidence type="ECO:0000256" key="3">
    <source>
        <dbReference type="ARBA" id="ARBA00022989"/>
    </source>
</evidence>